<keyword evidence="7 9" id="KW-0368">Histidine biosynthesis</keyword>
<dbReference type="InterPro" id="IPR044524">
    <property type="entry name" value="Isoase_HisA-like"/>
</dbReference>
<keyword evidence="6 9" id="KW-0028">Amino-acid biosynthesis</keyword>
<evidence type="ECO:0000256" key="1">
    <source>
        <dbReference type="ARBA" id="ARBA00000901"/>
    </source>
</evidence>
<dbReference type="UniPathway" id="UPA00031">
    <property type="reaction ID" value="UER00009"/>
</dbReference>
<dbReference type="GO" id="GO:0005737">
    <property type="term" value="C:cytoplasm"/>
    <property type="evidence" value="ECO:0007669"/>
    <property type="project" value="UniProtKB-SubCell"/>
</dbReference>
<dbReference type="PANTHER" id="PTHR43090:SF2">
    <property type="entry name" value="1-(5-PHOSPHORIBOSYL)-5-[(5-PHOSPHORIBOSYLAMINO)METHYLIDENEAMINO] IMIDAZOLE-4-CARBOXAMIDE ISOMERASE"/>
    <property type="match status" value="1"/>
</dbReference>
<evidence type="ECO:0000256" key="5">
    <source>
        <dbReference type="ARBA" id="ARBA00022490"/>
    </source>
</evidence>
<organism evidence="12 13">
    <name type="scientific">Sorangium cellulosum</name>
    <name type="common">Polyangium cellulosum</name>
    <dbReference type="NCBI Taxonomy" id="56"/>
    <lineage>
        <taxon>Bacteria</taxon>
        <taxon>Pseudomonadati</taxon>
        <taxon>Myxococcota</taxon>
        <taxon>Polyangia</taxon>
        <taxon>Polyangiales</taxon>
        <taxon>Polyangiaceae</taxon>
        <taxon>Sorangium</taxon>
    </lineage>
</organism>
<dbReference type="CDD" id="cd04732">
    <property type="entry name" value="HisA"/>
    <property type="match status" value="1"/>
</dbReference>
<evidence type="ECO:0000256" key="8">
    <source>
        <dbReference type="ARBA" id="ARBA00023235"/>
    </source>
</evidence>
<comment type="subcellular location">
    <subcellularLocation>
        <location evidence="2 9 11">Cytoplasm</location>
    </subcellularLocation>
</comment>
<dbReference type="FunFam" id="3.20.20.70:FF:000009">
    <property type="entry name" value="1-(5-phosphoribosyl)-5-[(5-phosphoribosylamino)methylideneamino] imidazole-4-carboxamide isomerase"/>
    <property type="match status" value="1"/>
</dbReference>
<dbReference type="InterPro" id="IPR023016">
    <property type="entry name" value="HisA/PriA"/>
</dbReference>
<dbReference type="Proteomes" id="UP000238348">
    <property type="component" value="Chromosome"/>
</dbReference>
<dbReference type="InterPro" id="IPR013785">
    <property type="entry name" value="Aldolase_TIM"/>
</dbReference>
<dbReference type="HAMAP" id="MF_01014">
    <property type="entry name" value="HisA"/>
    <property type="match status" value="1"/>
</dbReference>
<evidence type="ECO:0000256" key="2">
    <source>
        <dbReference type="ARBA" id="ARBA00004496"/>
    </source>
</evidence>
<protein>
    <recommendedName>
        <fullName evidence="9 11">1-(5-phosphoribosyl)-5-[(5-phosphoribosylamino)methylideneamino] imidazole-4-carboxamide isomerase</fullName>
        <ecNumber evidence="9 11">5.3.1.16</ecNumber>
    </recommendedName>
    <alternativeName>
        <fullName evidence="9">Phosphoribosylformimino-5-aminoimidazole carboxamide ribotide isomerase</fullName>
    </alternativeName>
</protein>
<dbReference type="EC" id="5.3.1.16" evidence="9 11"/>
<comment type="similarity">
    <text evidence="4 9 10">Belongs to the HisA/HisF family.</text>
</comment>
<reference evidence="12 13" key="1">
    <citation type="submission" date="2015-09" db="EMBL/GenBank/DDBJ databases">
        <title>Sorangium comparison.</title>
        <authorList>
            <person name="Zaburannyi N."/>
            <person name="Bunk B."/>
            <person name="Overmann J."/>
            <person name="Mueller R."/>
        </authorList>
    </citation>
    <scope>NUCLEOTIDE SEQUENCE [LARGE SCALE GENOMIC DNA]</scope>
    <source>
        <strain evidence="12 13">So ce26</strain>
    </source>
</reference>
<dbReference type="SUPFAM" id="SSF51366">
    <property type="entry name" value="Ribulose-phoshate binding barrel"/>
    <property type="match status" value="1"/>
</dbReference>
<dbReference type="AlphaFoldDB" id="A0A2L0ERB8"/>
<dbReference type="Pfam" id="PF00977">
    <property type="entry name" value="His_biosynth"/>
    <property type="match status" value="1"/>
</dbReference>
<evidence type="ECO:0000256" key="3">
    <source>
        <dbReference type="ARBA" id="ARBA00005133"/>
    </source>
</evidence>
<evidence type="ECO:0000256" key="6">
    <source>
        <dbReference type="ARBA" id="ARBA00022605"/>
    </source>
</evidence>
<proteinExistence type="inferred from homology"/>
<dbReference type="GO" id="GO:0000105">
    <property type="term" value="P:L-histidine biosynthetic process"/>
    <property type="evidence" value="ECO:0007669"/>
    <property type="project" value="UniProtKB-UniRule"/>
</dbReference>
<evidence type="ECO:0000313" key="13">
    <source>
        <dbReference type="Proteomes" id="UP000238348"/>
    </source>
</evidence>
<dbReference type="GO" id="GO:0000162">
    <property type="term" value="P:L-tryptophan biosynthetic process"/>
    <property type="evidence" value="ECO:0007669"/>
    <property type="project" value="TreeGrafter"/>
</dbReference>
<dbReference type="InterPro" id="IPR006062">
    <property type="entry name" value="His_biosynth"/>
</dbReference>
<evidence type="ECO:0000256" key="9">
    <source>
        <dbReference type="HAMAP-Rule" id="MF_01014"/>
    </source>
</evidence>
<accession>A0A2L0ERB8</accession>
<dbReference type="PANTHER" id="PTHR43090">
    <property type="entry name" value="1-(5-PHOSPHORIBOSYL)-5-[(5-PHOSPHORIBOSYLAMINO)METHYLIDENEAMINO] IMIDAZOLE-4-CARBOXAMIDE ISOMERASE"/>
    <property type="match status" value="1"/>
</dbReference>
<evidence type="ECO:0000256" key="11">
    <source>
        <dbReference type="RuleBase" id="RU003658"/>
    </source>
</evidence>
<evidence type="ECO:0000256" key="7">
    <source>
        <dbReference type="ARBA" id="ARBA00023102"/>
    </source>
</evidence>
<keyword evidence="8 9" id="KW-0413">Isomerase</keyword>
<comment type="pathway">
    <text evidence="3 9 11">Amino-acid biosynthesis; L-histidine biosynthesis; L-histidine from 5-phospho-alpha-D-ribose 1-diphosphate: step 4/9.</text>
</comment>
<evidence type="ECO:0000256" key="4">
    <source>
        <dbReference type="ARBA" id="ARBA00009667"/>
    </source>
</evidence>
<dbReference type="GO" id="GO:0003949">
    <property type="term" value="F:1-(5-phosphoribosyl)-5-[(5-phosphoribosylamino)methylideneamino]imidazole-4-carboxamide isomerase activity"/>
    <property type="evidence" value="ECO:0007669"/>
    <property type="project" value="UniProtKB-UniRule"/>
</dbReference>
<feature type="active site" description="Proton acceptor" evidence="9">
    <location>
        <position position="11"/>
    </location>
</feature>
<sequence>MRRVQLIPAIDLLGGQAVRLHQGRYDQVTVYDQDPAALAARLRRACDRLHVVDLEGARAGSPVQADVVRAVVAAFGVDGGSVQVGGGIRSAAAAERYLALGADRIVLGTAAVNEPALVRDLADRFPGRVVVAVDAKDGRVAVQGWEQVSSVTALDVARALAGAPIAALLYTDVSRDGTQVGPNLEATRELSASCGFPVLASGGVGSLAHLRALAQIPGVAGVIVGRALYEGAFTLAEAIEAAGG</sequence>
<keyword evidence="5 9" id="KW-0963">Cytoplasm</keyword>
<gene>
    <name evidence="9 12" type="primary">hisA</name>
    <name evidence="12" type="ORF">SOCE26_032490</name>
</gene>
<feature type="active site" description="Proton donor" evidence="9">
    <location>
        <position position="134"/>
    </location>
</feature>
<evidence type="ECO:0000313" key="12">
    <source>
        <dbReference type="EMBL" id="AUX41824.1"/>
    </source>
</evidence>
<dbReference type="InterPro" id="IPR011060">
    <property type="entry name" value="RibuloseP-bd_barrel"/>
</dbReference>
<evidence type="ECO:0000256" key="10">
    <source>
        <dbReference type="RuleBase" id="RU003657"/>
    </source>
</evidence>
<dbReference type="Gene3D" id="3.20.20.70">
    <property type="entry name" value="Aldolase class I"/>
    <property type="match status" value="1"/>
</dbReference>
<dbReference type="NCBIfam" id="TIGR00007">
    <property type="entry name" value="1-(5-phosphoribosyl)-5-[(5-phosphoribosylamino)methylideneamino]imidazole-4-carboxamide isomerase"/>
    <property type="match status" value="1"/>
</dbReference>
<dbReference type="EMBL" id="CP012673">
    <property type="protein sequence ID" value="AUX41824.1"/>
    <property type="molecule type" value="Genomic_DNA"/>
</dbReference>
<name>A0A2L0ERB8_SORCE</name>
<dbReference type="InterPro" id="IPR006063">
    <property type="entry name" value="HisA_bact_arch"/>
</dbReference>
<comment type="catalytic activity">
    <reaction evidence="1 9 11">
        <text>1-(5-phospho-beta-D-ribosyl)-5-[(5-phospho-beta-D-ribosylamino)methylideneamino]imidazole-4-carboxamide = 5-[(5-phospho-1-deoxy-D-ribulos-1-ylimino)methylamino]-1-(5-phospho-beta-D-ribosyl)imidazole-4-carboxamide</text>
        <dbReference type="Rhea" id="RHEA:15469"/>
        <dbReference type="ChEBI" id="CHEBI:58435"/>
        <dbReference type="ChEBI" id="CHEBI:58525"/>
        <dbReference type="EC" id="5.3.1.16"/>
    </reaction>
</comment>